<dbReference type="Pfam" id="PF03184">
    <property type="entry name" value="DDE_1"/>
    <property type="match status" value="1"/>
</dbReference>
<evidence type="ECO:0000313" key="3">
    <source>
        <dbReference type="EMBL" id="KOF94621.1"/>
    </source>
</evidence>
<accession>A0A0L8HZN1</accession>
<evidence type="ECO:0000259" key="2">
    <source>
        <dbReference type="Pfam" id="PF03184"/>
    </source>
</evidence>
<dbReference type="GO" id="GO:0003676">
    <property type="term" value="F:nucleic acid binding"/>
    <property type="evidence" value="ECO:0007669"/>
    <property type="project" value="InterPro"/>
</dbReference>
<feature type="region of interest" description="Disordered" evidence="1">
    <location>
        <begin position="257"/>
        <end position="290"/>
    </location>
</feature>
<evidence type="ECO:0000256" key="1">
    <source>
        <dbReference type="SAM" id="MobiDB-lite"/>
    </source>
</evidence>
<proteinExistence type="predicted"/>
<dbReference type="EMBL" id="KQ416924">
    <property type="protein sequence ID" value="KOF94621.1"/>
    <property type="molecule type" value="Genomic_DNA"/>
</dbReference>
<reference evidence="3" key="1">
    <citation type="submission" date="2015-07" db="EMBL/GenBank/DDBJ databases">
        <title>MeaNS - Measles Nucleotide Surveillance Program.</title>
        <authorList>
            <person name="Tran T."/>
            <person name="Druce J."/>
        </authorList>
    </citation>
    <scope>NUCLEOTIDE SEQUENCE</scope>
    <source>
        <strain evidence="3">UCB-OBI-ISO-001</strain>
        <tissue evidence="3">Gonad</tissue>
    </source>
</reference>
<sequence length="290" mass="32511">MATSNSDAIGQGESHGVVRSETNIRATPDALRRKISSTTWLDSKFYDNLKSVMDLHKFECHNIYYADETGDYFIKGDSTGCIGGANSSEGSNEDLFVTYLKHFVAYTRCNKEVLLILDNPETHVFLVVIDLDTKNGVILLTIPPHTSHKLQPLDVSCHKPFKTAYSRAVDDWLRSYPGKSITIYDIPEFVSHTQIHGHTAQNIISGFQRTGIYPFNQDMFCETEFAPAVVIDRDIPISSYEYQADVFQSSFKETPVSYSMSESPNISQEPTTSTETANPNVEQRVLNASK</sequence>
<feature type="region of interest" description="Disordered" evidence="1">
    <location>
        <begin position="1"/>
        <end position="21"/>
    </location>
</feature>
<dbReference type="InterPro" id="IPR004875">
    <property type="entry name" value="DDE_SF_endonuclease_dom"/>
</dbReference>
<dbReference type="OrthoDB" id="6277218at2759"/>
<dbReference type="AlphaFoldDB" id="A0A0L8HZN1"/>
<organism evidence="3">
    <name type="scientific">Octopus bimaculoides</name>
    <name type="common">California two-spotted octopus</name>
    <dbReference type="NCBI Taxonomy" id="37653"/>
    <lineage>
        <taxon>Eukaryota</taxon>
        <taxon>Metazoa</taxon>
        <taxon>Spiralia</taxon>
        <taxon>Lophotrochozoa</taxon>
        <taxon>Mollusca</taxon>
        <taxon>Cephalopoda</taxon>
        <taxon>Coleoidea</taxon>
        <taxon>Octopodiformes</taxon>
        <taxon>Octopoda</taxon>
        <taxon>Incirrata</taxon>
        <taxon>Octopodidae</taxon>
        <taxon>Octopus</taxon>
    </lineage>
</organism>
<protein>
    <recommendedName>
        <fullName evidence="2">DDE-1 domain-containing protein</fullName>
    </recommendedName>
</protein>
<name>A0A0L8HZN1_OCTBM</name>
<feature type="domain" description="DDE-1" evidence="2">
    <location>
        <begin position="91"/>
        <end position="172"/>
    </location>
</feature>
<gene>
    <name evidence="3" type="ORF">OCBIM_22001352mg</name>
</gene>